<name>A0A420WBE8_9PROT</name>
<evidence type="ECO:0000256" key="6">
    <source>
        <dbReference type="ARBA" id="ARBA00022679"/>
    </source>
</evidence>
<sequence length="216" mass="23712">MSAHPDFPNLHVLDHPLIQHKLSKMRSRETTTIKFRLLLKEIALLMGYEITRNLPMTTERVETPLTTMDAPVIDGRKLAVVSILRAGLGMADGLLELVPAARVGHVGLYRDHDTKQPVEYLVKLPSAEGRLFVLVDPMLATGNSAVHAVDVLNRHGVPDENIRFMALVAAPEGVAQFNKSHPNVPVYVASLDEKLDENAYIVPGLGDAGDRIFGTK</sequence>
<keyword evidence="4 15" id="KW-0021">Allosteric enzyme</keyword>
<dbReference type="AlphaFoldDB" id="A0A420WBE8"/>
<accession>A0A420WBE8</accession>
<keyword evidence="7 15" id="KW-0547">Nucleotide-binding</keyword>
<evidence type="ECO:0000256" key="11">
    <source>
        <dbReference type="ARBA" id="ARBA00052919"/>
    </source>
</evidence>
<dbReference type="PANTHER" id="PTHR32315">
    <property type="entry name" value="ADENINE PHOSPHORIBOSYLTRANSFERASE"/>
    <property type="match status" value="1"/>
</dbReference>
<dbReference type="Gene3D" id="3.40.50.2020">
    <property type="match status" value="1"/>
</dbReference>
<comment type="similarity">
    <text evidence="2 15">Belongs to the UPRTase family.</text>
</comment>
<dbReference type="InterPro" id="IPR005765">
    <property type="entry name" value="UPRT"/>
</dbReference>
<gene>
    <name evidence="15" type="primary">upp</name>
    <name evidence="17" type="ORF">BCL74_2805</name>
</gene>
<dbReference type="SUPFAM" id="SSF53271">
    <property type="entry name" value="PRTase-like"/>
    <property type="match status" value="1"/>
</dbReference>
<keyword evidence="8 15" id="KW-0460">Magnesium</keyword>
<evidence type="ECO:0000256" key="12">
    <source>
        <dbReference type="ARBA" id="ARBA00056901"/>
    </source>
</evidence>
<dbReference type="NCBIfam" id="NF001097">
    <property type="entry name" value="PRK00129.1"/>
    <property type="match status" value="1"/>
</dbReference>
<dbReference type="NCBIfam" id="TIGR01091">
    <property type="entry name" value="upp"/>
    <property type="match status" value="1"/>
</dbReference>
<dbReference type="FunFam" id="3.40.50.2020:FF:000003">
    <property type="entry name" value="Uracil phosphoribosyltransferase"/>
    <property type="match status" value="1"/>
</dbReference>
<feature type="domain" description="Phosphoribosyltransferase" evidence="16">
    <location>
        <begin position="12"/>
        <end position="215"/>
    </location>
</feature>
<feature type="binding site" evidence="15">
    <location>
        <position position="201"/>
    </location>
    <ligand>
        <name>uracil</name>
        <dbReference type="ChEBI" id="CHEBI:17568"/>
    </ligand>
</feature>
<comment type="activity regulation">
    <text evidence="15">Allosterically activated by GTP.</text>
</comment>
<evidence type="ECO:0000256" key="7">
    <source>
        <dbReference type="ARBA" id="ARBA00022741"/>
    </source>
</evidence>
<dbReference type="EMBL" id="RBIG01000003">
    <property type="protein sequence ID" value="RKQ68327.1"/>
    <property type="molecule type" value="Genomic_DNA"/>
</dbReference>
<protein>
    <recommendedName>
        <fullName evidence="13 15">Uracil phosphoribosyltransferase</fullName>
        <ecNumber evidence="3 15">2.4.2.9</ecNumber>
    </recommendedName>
    <alternativeName>
        <fullName evidence="10 15">UMP pyrophosphorylase</fullName>
    </alternativeName>
    <alternativeName>
        <fullName evidence="14 15">UPRTase</fullName>
    </alternativeName>
</protein>
<dbReference type="CDD" id="cd06223">
    <property type="entry name" value="PRTases_typeI"/>
    <property type="match status" value="1"/>
</dbReference>
<comment type="cofactor">
    <cofactor evidence="15">
        <name>Mg(2+)</name>
        <dbReference type="ChEBI" id="CHEBI:18420"/>
    </cofactor>
    <text evidence="15">Binds 1 Mg(2+) ion per subunit. The magnesium is bound as Mg-PRPP.</text>
</comment>
<comment type="function">
    <text evidence="12 15">Catalyzes the conversion of uracil and 5-phospho-alpha-D-ribose 1-diphosphate (PRPP) to UMP and diphosphate.</text>
</comment>
<dbReference type="Proteomes" id="UP000277424">
    <property type="component" value="Unassembled WGS sequence"/>
</dbReference>
<evidence type="ECO:0000256" key="9">
    <source>
        <dbReference type="ARBA" id="ARBA00023134"/>
    </source>
</evidence>
<proteinExistence type="inferred from homology"/>
<dbReference type="GO" id="GO:0004845">
    <property type="term" value="F:uracil phosphoribosyltransferase activity"/>
    <property type="evidence" value="ECO:0007669"/>
    <property type="project" value="UniProtKB-UniRule"/>
</dbReference>
<evidence type="ECO:0000313" key="17">
    <source>
        <dbReference type="EMBL" id="RKQ68327.1"/>
    </source>
</evidence>
<keyword evidence="9 15" id="KW-0342">GTP-binding</keyword>
<organism evidence="17 18">
    <name type="scientific">Oceanibaculum indicum</name>
    <dbReference type="NCBI Taxonomy" id="526216"/>
    <lineage>
        <taxon>Bacteria</taxon>
        <taxon>Pseudomonadati</taxon>
        <taxon>Pseudomonadota</taxon>
        <taxon>Alphaproteobacteria</taxon>
        <taxon>Rhodospirillales</taxon>
        <taxon>Oceanibaculaceae</taxon>
        <taxon>Oceanibaculum</taxon>
    </lineage>
</organism>
<dbReference type="PANTHER" id="PTHR32315:SF4">
    <property type="entry name" value="URACIL PHOSPHORIBOSYLTRANSFERASE, CHLOROPLASTIC"/>
    <property type="match status" value="1"/>
</dbReference>
<evidence type="ECO:0000256" key="15">
    <source>
        <dbReference type="HAMAP-Rule" id="MF_01218"/>
    </source>
</evidence>
<feature type="binding site" evidence="15">
    <location>
        <begin position="206"/>
        <end position="208"/>
    </location>
    <ligand>
        <name>uracil</name>
        <dbReference type="ChEBI" id="CHEBI:17568"/>
    </ligand>
</feature>
<dbReference type="InterPro" id="IPR050054">
    <property type="entry name" value="UPRTase/APRTase"/>
</dbReference>
<keyword evidence="5 15" id="KW-0328">Glycosyltransferase</keyword>
<evidence type="ECO:0000256" key="4">
    <source>
        <dbReference type="ARBA" id="ARBA00022533"/>
    </source>
</evidence>
<dbReference type="HAMAP" id="MF_01218_B">
    <property type="entry name" value="Upp_B"/>
    <property type="match status" value="1"/>
</dbReference>
<reference evidence="17 18" key="1">
    <citation type="submission" date="2018-10" db="EMBL/GenBank/DDBJ databases">
        <title>Comparative analysis of microorganisms from saline springs in Andes Mountain Range, Colombia.</title>
        <authorList>
            <person name="Rubin E."/>
        </authorList>
    </citation>
    <scope>NUCLEOTIDE SEQUENCE [LARGE SCALE GENOMIC DNA]</scope>
    <source>
        <strain evidence="17 18">USBA 36</strain>
    </source>
</reference>
<evidence type="ECO:0000256" key="10">
    <source>
        <dbReference type="ARBA" id="ARBA00031082"/>
    </source>
</evidence>
<dbReference type="RefSeq" id="WP_121220919.1">
    <property type="nucleotide sequence ID" value="NZ_RBIG01000003.1"/>
</dbReference>
<dbReference type="InterPro" id="IPR000836">
    <property type="entry name" value="PRTase_dom"/>
</dbReference>
<dbReference type="UniPathway" id="UPA00574">
    <property type="reaction ID" value="UER00636"/>
</dbReference>
<evidence type="ECO:0000256" key="8">
    <source>
        <dbReference type="ARBA" id="ARBA00022842"/>
    </source>
</evidence>
<evidence type="ECO:0000256" key="5">
    <source>
        <dbReference type="ARBA" id="ARBA00022676"/>
    </source>
</evidence>
<feature type="binding site" evidence="15">
    <location>
        <position position="207"/>
    </location>
    <ligand>
        <name>5-phospho-alpha-D-ribose 1-diphosphate</name>
        <dbReference type="ChEBI" id="CHEBI:58017"/>
    </ligand>
</feature>
<dbReference type="GO" id="GO:0044206">
    <property type="term" value="P:UMP salvage"/>
    <property type="evidence" value="ECO:0007669"/>
    <property type="project" value="UniProtKB-UniRule"/>
</dbReference>
<evidence type="ECO:0000256" key="14">
    <source>
        <dbReference type="ARBA" id="ARBA00079807"/>
    </source>
</evidence>
<keyword evidence="6 15" id="KW-0808">Transferase</keyword>
<dbReference type="OrthoDB" id="9781675at2"/>
<feature type="binding site" evidence="15">
    <location>
        <position position="110"/>
    </location>
    <ligand>
        <name>5-phospho-alpha-D-ribose 1-diphosphate</name>
        <dbReference type="ChEBI" id="CHEBI:58017"/>
    </ligand>
</feature>
<dbReference type="Pfam" id="PF14681">
    <property type="entry name" value="UPRTase"/>
    <property type="match status" value="1"/>
</dbReference>
<evidence type="ECO:0000259" key="16">
    <source>
        <dbReference type="Pfam" id="PF14681"/>
    </source>
</evidence>
<comment type="pathway">
    <text evidence="1 15">Pyrimidine metabolism; UMP biosynthesis via salvage pathway; UMP from uracil: step 1/1.</text>
</comment>
<evidence type="ECO:0000313" key="18">
    <source>
        <dbReference type="Proteomes" id="UP000277424"/>
    </source>
</evidence>
<comment type="caution">
    <text evidence="17">The sequence shown here is derived from an EMBL/GenBank/DDBJ whole genome shotgun (WGS) entry which is preliminary data.</text>
</comment>
<evidence type="ECO:0000256" key="2">
    <source>
        <dbReference type="ARBA" id="ARBA00009516"/>
    </source>
</evidence>
<feature type="binding site" evidence="15">
    <location>
        <position position="85"/>
    </location>
    <ligand>
        <name>5-phospho-alpha-D-ribose 1-diphosphate</name>
        <dbReference type="ChEBI" id="CHEBI:58017"/>
    </ligand>
</feature>
<dbReference type="InterPro" id="IPR029057">
    <property type="entry name" value="PRTase-like"/>
</dbReference>
<dbReference type="GO" id="GO:0000287">
    <property type="term" value="F:magnesium ion binding"/>
    <property type="evidence" value="ECO:0007669"/>
    <property type="project" value="UniProtKB-UniRule"/>
</dbReference>
<dbReference type="InterPro" id="IPR034332">
    <property type="entry name" value="Upp_B"/>
</dbReference>
<dbReference type="GO" id="GO:0006223">
    <property type="term" value="P:uracil salvage"/>
    <property type="evidence" value="ECO:0007669"/>
    <property type="project" value="InterPro"/>
</dbReference>
<dbReference type="GO" id="GO:0005525">
    <property type="term" value="F:GTP binding"/>
    <property type="evidence" value="ECO:0007669"/>
    <property type="project" value="UniProtKB-KW"/>
</dbReference>
<evidence type="ECO:0000256" key="13">
    <source>
        <dbReference type="ARBA" id="ARBA00072146"/>
    </source>
</evidence>
<evidence type="ECO:0000256" key="1">
    <source>
        <dbReference type="ARBA" id="ARBA00005180"/>
    </source>
</evidence>
<dbReference type="EC" id="2.4.2.9" evidence="3 15"/>
<comment type="catalytic activity">
    <reaction evidence="11 15">
        <text>UMP + diphosphate = 5-phospho-alpha-D-ribose 1-diphosphate + uracil</text>
        <dbReference type="Rhea" id="RHEA:13017"/>
        <dbReference type="ChEBI" id="CHEBI:17568"/>
        <dbReference type="ChEBI" id="CHEBI:33019"/>
        <dbReference type="ChEBI" id="CHEBI:57865"/>
        <dbReference type="ChEBI" id="CHEBI:58017"/>
        <dbReference type="EC" id="2.4.2.9"/>
    </reaction>
</comment>
<feature type="binding site" evidence="15">
    <location>
        <begin position="136"/>
        <end position="144"/>
    </location>
    <ligand>
        <name>5-phospho-alpha-D-ribose 1-diphosphate</name>
        <dbReference type="ChEBI" id="CHEBI:58017"/>
    </ligand>
</feature>
<evidence type="ECO:0000256" key="3">
    <source>
        <dbReference type="ARBA" id="ARBA00011894"/>
    </source>
</evidence>
<dbReference type="GO" id="GO:0005737">
    <property type="term" value="C:cytoplasm"/>
    <property type="evidence" value="ECO:0007669"/>
    <property type="project" value="UniProtKB-ARBA"/>
</dbReference>